<dbReference type="InterPro" id="IPR036908">
    <property type="entry name" value="RlpA-like_sf"/>
</dbReference>
<dbReference type="PANTHER" id="PTHR31836:SF28">
    <property type="entry name" value="SRCR DOMAIN-CONTAINING PROTEIN-RELATED"/>
    <property type="match status" value="1"/>
</dbReference>
<feature type="compositionally biased region" description="Gly residues" evidence="2">
    <location>
        <begin position="144"/>
        <end position="153"/>
    </location>
</feature>
<feature type="compositionally biased region" description="Basic and acidic residues" evidence="2">
    <location>
        <begin position="76"/>
        <end position="86"/>
    </location>
</feature>
<name>A0AAN8F229_9EURO</name>
<gene>
    <name evidence="4" type="ORF">OHC33_000419</name>
</gene>
<dbReference type="Gene3D" id="2.40.40.10">
    <property type="entry name" value="RlpA-like domain"/>
    <property type="match status" value="1"/>
</dbReference>
<evidence type="ECO:0000313" key="4">
    <source>
        <dbReference type="EMBL" id="KAK5958576.1"/>
    </source>
</evidence>
<keyword evidence="5" id="KW-1185">Reference proteome</keyword>
<feature type="compositionally biased region" description="Polar residues" evidence="2">
    <location>
        <begin position="27"/>
        <end position="43"/>
    </location>
</feature>
<feature type="chain" id="PRO_5042890230" evidence="3">
    <location>
        <begin position="21"/>
        <end position="272"/>
    </location>
</feature>
<keyword evidence="1 3" id="KW-0732">Signal</keyword>
<feature type="compositionally biased region" description="Low complexity" evidence="2">
    <location>
        <begin position="44"/>
        <end position="55"/>
    </location>
</feature>
<sequence length="272" mass="27183">MKVQYFSVAVALALASTVATKPVPENGETNTVPVSWSDVESGSQNAQRAAQGQAQKRSPGQSAAELGNSPVNNPGARDKHKDKATEDANLAADAGKADDHANDPTWGKRKRSPWGNTAPGDPAASAAVDPNQAAQATAPAGTEAGAGAGAGAGTGAAGTTAGGVCVGAGSGCVGDVTHWDGGLGACGWDVPTDSAMQIALPVGLMGAQSNDNPYCGKSLTIKNPTTGATAQATVGDKCMGCQGYSIDLTNALFNTIASNCDGRCSGFEWWFN</sequence>
<dbReference type="EMBL" id="JAKLMC020000001">
    <property type="protein sequence ID" value="KAK5958576.1"/>
    <property type="molecule type" value="Genomic_DNA"/>
</dbReference>
<accession>A0AAN8F229</accession>
<evidence type="ECO:0000256" key="3">
    <source>
        <dbReference type="SAM" id="SignalP"/>
    </source>
</evidence>
<dbReference type="InterPro" id="IPR051477">
    <property type="entry name" value="Expansin_CellWall"/>
</dbReference>
<protein>
    <submittedName>
        <fullName evidence="4">Uncharacterized protein</fullName>
    </submittedName>
</protein>
<dbReference type="Proteomes" id="UP001316803">
    <property type="component" value="Unassembled WGS sequence"/>
</dbReference>
<dbReference type="CDD" id="cd22191">
    <property type="entry name" value="DPBB_RlpA_EXP_N-like"/>
    <property type="match status" value="1"/>
</dbReference>
<evidence type="ECO:0000256" key="2">
    <source>
        <dbReference type="SAM" id="MobiDB-lite"/>
    </source>
</evidence>
<dbReference type="SUPFAM" id="SSF50685">
    <property type="entry name" value="Barwin-like endoglucanases"/>
    <property type="match status" value="1"/>
</dbReference>
<feature type="signal peptide" evidence="3">
    <location>
        <begin position="1"/>
        <end position="20"/>
    </location>
</feature>
<dbReference type="AlphaFoldDB" id="A0AAN8F229"/>
<evidence type="ECO:0000256" key="1">
    <source>
        <dbReference type="ARBA" id="ARBA00022729"/>
    </source>
</evidence>
<evidence type="ECO:0000313" key="5">
    <source>
        <dbReference type="Proteomes" id="UP001316803"/>
    </source>
</evidence>
<dbReference type="PANTHER" id="PTHR31836">
    <property type="match status" value="1"/>
</dbReference>
<feature type="region of interest" description="Disordered" evidence="2">
    <location>
        <begin position="22"/>
        <end position="153"/>
    </location>
</feature>
<reference evidence="4 5" key="1">
    <citation type="submission" date="2022-12" db="EMBL/GenBank/DDBJ databases">
        <title>Genomic features and morphological characterization of a novel Knufia sp. strain isolated from spacecraft assembly facility.</title>
        <authorList>
            <person name="Teixeira M."/>
            <person name="Chander A.M."/>
            <person name="Stajich J.E."/>
            <person name="Venkateswaran K."/>
        </authorList>
    </citation>
    <scope>NUCLEOTIDE SEQUENCE [LARGE SCALE GENOMIC DNA]</scope>
    <source>
        <strain evidence="4 5">FJI-L2-BK-P2</strain>
    </source>
</reference>
<comment type="caution">
    <text evidence="4">The sequence shown here is derived from an EMBL/GenBank/DDBJ whole genome shotgun (WGS) entry which is preliminary data.</text>
</comment>
<proteinExistence type="predicted"/>
<organism evidence="4 5">
    <name type="scientific">Knufia fluminis</name>
    <dbReference type="NCBI Taxonomy" id="191047"/>
    <lineage>
        <taxon>Eukaryota</taxon>
        <taxon>Fungi</taxon>
        <taxon>Dikarya</taxon>
        <taxon>Ascomycota</taxon>
        <taxon>Pezizomycotina</taxon>
        <taxon>Eurotiomycetes</taxon>
        <taxon>Chaetothyriomycetidae</taxon>
        <taxon>Chaetothyriales</taxon>
        <taxon>Trichomeriaceae</taxon>
        <taxon>Knufia</taxon>
    </lineage>
</organism>
<feature type="compositionally biased region" description="Low complexity" evidence="2">
    <location>
        <begin position="133"/>
        <end position="143"/>
    </location>
</feature>